<organism evidence="2 3">
    <name type="scientific">Daphnia magna</name>
    <dbReference type="NCBI Taxonomy" id="35525"/>
    <lineage>
        <taxon>Eukaryota</taxon>
        <taxon>Metazoa</taxon>
        <taxon>Ecdysozoa</taxon>
        <taxon>Arthropoda</taxon>
        <taxon>Crustacea</taxon>
        <taxon>Branchiopoda</taxon>
        <taxon>Diplostraca</taxon>
        <taxon>Cladocera</taxon>
        <taxon>Anomopoda</taxon>
        <taxon>Daphniidae</taxon>
        <taxon>Daphnia</taxon>
    </lineage>
</organism>
<keyword evidence="3" id="KW-1185">Reference proteome</keyword>
<protein>
    <submittedName>
        <fullName evidence="2">Uncharacterized protein</fullName>
    </submittedName>
</protein>
<evidence type="ECO:0000313" key="2">
    <source>
        <dbReference type="EMBL" id="KAK4021825.1"/>
    </source>
</evidence>
<feature type="region of interest" description="Disordered" evidence="1">
    <location>
        <begin position="244"/>
        <end position="278"/>
    </location>
</feature>
<proteinExistence type="predicted"/>
<dbReference type="Proteomes" id="UP001234178">
    <property type="component" value="Unassembled WGS sequence"/>
</dbReference>
<evidence type="ECO:0000256" key="1">
    <source>
        <dbReference type="SAM" id="MobiDB-lite"/>
    </source>
</evidence>
<dbReference type="EMBL" id="JAOYFB010000036">
    <property type="protein sequence ID" value="KAK4021825.1"/>
    <property type="molecule type" value="Genomic_DNA"/>
</dbReference>
<reference evidence="2 3" key="1">
    <citation type="journal article" date="2023" name="Nucleic Acids Res.">
        <title>The hologenome of Daphnia magna reveals possible DNA methylation and microbiome-mediated evolution of the host genome.</title>
        <authorList>
            <person name="Chaturvedi A."/>
            <person name="Li X."/>
            <person name="Dhandapani V."/>
            <person name="Marshall H."/>
            <person name="Kissane S."/>
            <person name="Cuenca-Cambronero M."/>
            <person name="Asole G."/>
            <person name="Calvet F."/>
            <person name="Ruiz-Romero M."/>
            <person name="Marangio P."/>
            <person name="Guigo R."/>
            <person name="Rago D."/>
            <person name="Mirbahai L."/>
            <person name="Eastwood N."/>
            <person name="Colbourne J.K."/>
            <person name="Zhou J."/>
            <person name="Mallon E."/>
            <person name="Orsini L."/>
        </authorList>
    </citation>
    <scope>NUCLEOTIDE SEQUENCE [LARGE SCALE GENOMIC DNA]</scope>
    <source>
        <strain evidence="2">LRV0_1</strain>
    </source>
</reference>
<evidence type="ECO:0000313" key="3">
    <source>
        <dbReference type="Proteomes" id="UP001234178"/>
    </source>
</evidence>
<accession>A0ABR0A9L1</accession>
<sequence>MALDWMADVLHDWQTGLEDAAIGRLSPLLCPPNVLAQALDSVRQALHRGWGLTPALQGGNGWRAYQESRMEATLAIGNVRLLIHLPIYSVFPMPLATSKKESVSHSYAGFSPYLEISPDRQLFVEFNVDEARKCAPYKGSVCQFLKPSDQKERMKSCTAAVFLQEQEGIQRNCCLDSKKWTGIILFYIGGRKWGYAVLQCPRERIGKIGLTKVLPSAGVIKMSRLCSLISDECSASELPTNAASELNERHRRGSCRDAERPTSAGGGAIATGDEEPNY</sequence>
<gene>
    <name evidence="2" type="ORF">OUZ56_003734</name>
</gene>
<name>A0ABR0A9L1_9CRUS</name>
<comment type="caution">
    <text evidence="2">The sequence shown here is derived from an EMBL/GenBank/DDBJ whole genome shotgun (WGS) entry which is preliminary data.</text>
</comment>